<protein>
    <submittedName>
        <fullName evidence="1">Uncharacterized protein</fullName>
    </submittedName>
</protein>
<evidence type="ECO:0000313" key="1">
    <source>
        <dbReference type="EMBL" id="PLT28624.1"/>
    </source>
</evidence>
<evidence type="ECO:0000313" key="2">
    <source>
        <dbReference type="Proteomes" id="UP000234748"/>
    </source>
</evidence>
<dbReference type="Proteomes" id="UP000234748">
    <property type="component" value="Unassembled WGS sequence"/>
</dbReference>
<reference evidence="1 2" key="1">
    <citation type="submission" date="2017-11" db="EMBL/GenBank/DDBJ databases">
        <title>Comparitive Functional Genomics of Dry Heat Resistant strains isolated from the Viking Spacecraft.</title>
        <authorList>
            <person name="Seuylemezian A."/>
            <person name="Cooper K."/>
            <person name="Vaishampayan P."/>
        </authorList>
    </citation>
    <scope>NUCLEOTIDE SEQUENCE [LARGE SCALE GENOMIC DNA]</scope>
    <source>
        <strain evidence="1 2">V1-29</strain>
    </source>
</reference>
<sequence length="74" mass="8893">MLIGIPIRYSKWEKGEPRDSAWVDAGTFPGRPTENEINRPFYRKMIKIIEENGYRRFDVNRKVNDDRQMVKFCL</sequence>
<dbReference type="AlphaFoldDB" id="A0A2N5M2M7"/>
<name>A0A2N5M2M7_9BACI</name>
<organism evidence="1 2">
    <name type="scientific">Peribacillus deserti</name>
    <dbReference type="NCBI Taxonomy" id="673318"/>
    <lineage>
        <taxon>Bacteria</taxon>
        <taxon>Bacillati</taxon>
        <taxon>Bacillota</taxon>
        <taxon>Bacilli</taxon>
        <taxon>Bacillales</taxon>
        <taxon>Bacillaceae</taxon>
        <taxon>Peribacillus</taxon>
    </lineage>
</organism>
<keyword evidence="2" id="KW-1185">Reference proteome</keyword>
<proteinExistence type="predicted"/>
<accession>A0A2N5M2M7</accession>
<dbReference type="EMBL" id="PGUY01000055">
    <property type="protein sequence ID" value="PLT28624.1"/>
    <property type="molecule type" value="Genomic_DNA"/>
</dbReference>
<comment type="caution">
    <text evidence="1">The sequence shown here is derived from an EMBL/GenBank/DDBJ whole genome shotgun (WGS) entry which is preliminary data.</text>
</comment>
<gene>
    <name evidence="1" type="ORF">CUU66_17565</name>
</gene>